<accession>A0A4X2LLB6</accession>
<dbReference type="Proteomes" id="UP000314987">
    <property type="component" value="Unassembled WGS sequence"/>
</dbReference>
<dbReference type="GO" id="GO:0050482">
    <property type="term" value="P:arachidonate secretion"/>
    <property type="evidence" value="ECO:0007669"/>
    <property type="project" value="InterPro"/>
</dbReference>
<reference evidence="2" key="3">
    <citation type="submission" date="2025-09" db="UniProtKB">
        <authorList>
            <consortium name="Ensembl"/>
        </authorList>
    </citation>
    <scope>IDENTIFICATION</scope>
</reference>
<dbReference type="Ensembl" id="ENSVURT00010025673.1">
    <property type="protein sequence ID" value="ENSVURP00010022560.1"/>
    <property type="gene ID" value="ENSVURG00010017286.1"/>
</dbReference>
<name>A0A4X2LLB6_VOMUR</name>
<evidence type="ECO:0000259" key="1">
    <source>
        <dbReference type="SMART" id="SM00085"/>
    </source>
</evidence>
<feature type="domain" description="Phospholipase A2-like central" evidence="1">
    <location>
        <begin position="31"/>
        <end position="123"/>
    </location>
</feature>
<dbReference type="SUPFAM" id="SSF48619">
    <property type="entry name" value="Phospholipase A2, PLA2"/>
    <property type="match status" value="1"/>
</dbReference>
<evidence type="ECO:0000313" key="3">
    <source>
        <dbReference type="Proteomes" id="UP000314987"/>
    </source>
</evidence>
<dbReference type="InterPro" id="IPR036444">
    <property type="entry name" value="PLipase_A2_dom_sf"/>
</dbReference>
<dbReference type="GeneTree" id="ENSGT00940000157803"/>
<sequence length="133" mass="15285">ATSWLLFTILVGHKQRHFHYILGKSHVHRRRFLELAGAGSCTTSPSALAYMIYGCSCGIGGTDWPPDKTDCKVEEAGCSPKMECYNWECRDQRVECGTNLNKFVTRSKLIHLFYRIAIIFILLQVPNYKLFFF</sequence>
<dbReference type="InterPro" id="IPR016090">
    <property type="entry name" value="PLA2-like_dom"/>
</dbReference>
<protein>
    <recommendedName>
        <fullName evidence="1">Phospholipase A2-like central domain-containing protein</fullName>
    </recommendedName>
</protein>
<reference evidence="3" key="1">
    <citation type="submission" date="2018-12" db="EMBL/GenBank/DDBJ databases">
        <authorList>
            <person name="Yazar S."/>
        </authorList>
    </citation>
    <scope>NUCLEOTIDE SEQUENCE [LARGE SCALE GENOMIC DNA]</scope>
</reference>
<evidence type="ECO:0000313" key="2">
    <source>
        <dbReference type="Ensembl" id="ENSVURP00010022560.1"/>
    </source>
</evidence>
<keyword evidence="3" id="KW-1185">Reference proteome</keyword>
<dbReference type="Gene3D" id="1.20.90.10">
    <property type="entry name" value="Phospholipase A2 domain"/>
    <property type="match status" value="1"/>
</dbReference>
<dbReference type="GO" id="GO:0006644">
    <property type="term" value="P:phospholipid metabolic process"/>
    <property type="evidence" value="ECO:0007669"/>
    <property type="project" value="InterPro"/>
</dbReference>
<dbReference type="GO" id="GO:0004623">
    <property type="term" value="F:phospholipase A2 activity"/>
    <property type="evidence" value="ECO:0007669"/>
    <property type="project" value="InterPro"/>
</dbReference>
<proteinExistence type="predicted"/>
<reference evidence="2" key="2">
    <citation type="submission" date="2025-08" db="UniProtKB">
        <authorList>
            <consortium name="Ensembl"/>
        </authorList>
    </citation>
    <scope>IDENTIFICATION</scope>
</reference>
<organism evidence="2 3">
    <name type="scientific">Vombatus ursinus</name>
    <name type="common">Common wombat</name>
    <dbReference type="NCBI Taxonomy" id="29139"/>
    <lineage>
        <taxon>Eukaryota</taxon>
        <taxon>Metazoa</taxon>
        <taxon>Chordata</taxon>
        <taxon>Craniata</taxon>
        <taxon>Vertebrata</taxon>
        <taxon>Euteleostomi</taxon>
        <taxon>Mammalia</taxon>
        <taxon>Metatheria</taxon>
        <taxon>Diprotodontia</taxon>
        <taxon>Vombatidae</taxon>
        <taxon>Vombatus</taxon>
    </lineage>
</organism>
<dbReference type="AlphaFoldDB" id="A0A4X2LLB6"/>
<dbReference type="SMART" id="SM00085">
    <property type="entry name" value="PA2c"/>
    <property type="match status" value="1"/>
</dbReference>